<dbReference type="InParanoid" id="B4IXS4"/>
<dbReference type="OMA" id="HTANKYQ"/>
<evidence type="ECO:0000313" key="3">
    <source>
        <dbReference type="Proteomes" id="UP000001070"/>
    </source>
</evidence>
<dbReference type="EMBL" id="CH916366">
    <property type="protein sequence ID" value="EDV96445.1"/>
    <property type="molecule type" value="Genomic_DNA"/>
</dbReference>
<dbReference type="AlphaFoldDB" id="B4IXS4"/>
<accession>B4IXS4</accession>
<reference evidence="2 3" key="1">
    <citation type="journal article" date="2007" name="Nature">
        <title>Evolution of genes and genomes on the Drosophila phylogeny.</title>
        <authorList>
            <consortium name="Drosophila 12 Genomes Consortium"/>
            <person name="Clark A.G."/>
            <person name="Eisen M.B."/>
            <person name="Smith D.R."/>
            <person name="Bergman C.M."/>
            <person name="Oliver B."/>
            <person name="Markow T.A."/>
            <person name="Kaufman T.C."/>
            <person name="Kellis M."/>
            <person name="Gelbart W."/>
            <person name="Iyer V.N."/>
            <person name="Pollard D.A."/>
            <person name="Sackton T.B."/>
            <person name="Larracuente A.M."/>
            <person name="Singh N.D."/>
            <person name="Abad J.P."/>
            <person name="Abt D.N."/>
            <person name="Adryan B."/>
            <person name="Aguade M."/>
            <person name="Akashi H."/>
            <person name="Anderson W.W."/>
            <person name="Aquadro C.F."/>
            <person name="Ardell D.H."/>
            <person name="Arguello R."/>
            <person name="Artieri C.G."/>
            <person name="Barbash D.A."/>
            <person name="Barker D."/>
            <person name="Barsanti P."/>
            <person name="Batterham P."/>
            <person name="Batzoglou S."/>
            <person name="Begun D."/>
            <person name="Bhutkar A."/>
            <person name="Blanco E."/>
            <person name="Bosak S.A."/>
            <person name="Bradley R.K."/>
            <person name="Brand A.D."/>
            <person name="Brent M.R."/>
            <person name="Brooks A.N."/>
            <person name="Brown R.H."/>
            <person name="Butlin R.K."/>
            <person name="Caggese C."/>
            <person name="Calvi B.R."/>
            <person name="Bernardo de Carvalho A."/>
            <person name="Caspi A."/>
            <person name="Castrezana S."/>
            <person name="Celniker S.E."/>
            <person name="Chang J.L."/>
            <person name="Chapple C."/>
            <person name="Chatterji S."/>
            <person name="Chinwalla A."/>
            <person name="Civetta A."/>
            <person name="Clifton S.W."/>
            <person name="Comeron J.M."/>
            <person name="Costello J.C."/>
            <person name="Coyne J.A."/>
            <person name="Daub J."/>
            <person name="David R.G."/>
            <person name="Delcher A.L."/>
            <person name="Delehaunty K."/>
            <person name="Do C.B."/>
            <person name="Ebling H."/>
            <person name="Edwards K."/>
            <person name="Eickbush T."/>
            <person name="Evans J.D."/>
            <person name="Filipski A."/>
            <person name="Findeiss S."/>
            <person name="Freyhult E."/>
            <person name="Fulton L."/>
            <person name="Fulton R."/>
            <person name="Garcia A.C."/>
            <person name="Gardiner A."/>
            <person name="Garfield D.A."/>
            <person name="Garvin B.E."/>
            <person name="Gibson G."/>
            <person name="Gilbert D."/>
            <person name="Gnerre S."/>
            <person name="Godfrey J."/>
            <person name="Good R."/>
            <person name="Gotea V."/>
            <person name="Gravely B."/>
            <person name="Greenberg A.J."/>
            <person name="Griffiths-Jones S."/>
            <person name="Gross S."/>
            <person name="Guigo R."/>
            <person name="Gustafson E.A."/>
            <person name="Haerty W."/>
            <person name="Hahn M.W."/>
            <person name="Halligan D.L."/>
            <person name="Halpern A.L."/>
            <person name="Halter G.M."/>
            <person name="Han M.V."/>
            <person name="Heger A."/>
            <person name="Hillier L."/>
            <person name="Hinrichs A.S."/>
            <person name="Holmes I."/>
            <person name="Hoskins R.A."/>
            <person name="Hubisz M.J."/>
            <person name="Hultmark D."/>
            <person name="Huntley M.A."/>
            <person name="Jaffe D.B."/>
            <person name="Jagadeeshan S."/>
            <person name="Jeck W.R."/>
            <person name="Johnson J."/>
            <person name="Jones C.D."/>
            <person name="Jordan W.C."/>
            <person name="Karpen G.H."/>
            <person name="Kataoka E."/>
            <person name="Keightley P.D."/>
            <person name="Kheradpour P."/>
            <person name="Kirkness E.F."/>
            <person name="Koerich L.B."/>
            <person name="Kristiansen K."/>
            <person name="Kudrna D."/>
            <person name="Kulathinal R.J."/>
            <person name="Kumar S."/>
            <person name="Kwok R."/>
            <person name="Lander E."/>
            <person name="Langley C.H."/>
            <person name="Lapoint R."/>
            <person name="Lazzaro B.P."/>
            <person name="Lee S.J."/>
            <person name="Levesque L."/>
            <person name="Li R."/>
            <person name="Lin C.F."/>
            <person name="Lin M.F."/>
            <person name="Lindblad-Toh K."/>
            <person name="Llopart A."/>
            <person name="Long M."/>
            <person name="Low L."/>
            <person name="Lozovsky E."/>
            <person name="Lu J."/>
            <person name="Luo M."/>
            <person name="Machado C.A."/>
            <person name="Makalowski W."/>
            <person name="Marzo M."/>
            <person name="Matsuda M."/>
            <person name="Matzkin L."/>
            <person name="McAllister B."/>
            <person name="McBride C.S."/>
            <person name="McKernan B."/>
            <person name="McKernan K."/>
            <person name="Mendez-Lago M."/>
            <person name="Minx P."/>
            <person name="Mollenhauer M.U."/>
            <person name="Montooth K."/>
            <person name="Mount S.M."/>
            <person name="Mu X."/>
            <person name="Myers E."/>
            <person name="Negre B."/>
            <person name="Newfeld S."/>
            <person name="Nielsen R."/>
            <person name="Noor M.A."/>
            <person name="O'Grady P."/>
            <person name="Pachter L."/>
            <person name="Papaceit M."/>
            <person name="Parisi M.J."/>
            <person name="Parisi M."/>
            <person name="Parts L."/>
            <person name="Pedersen J.S."/>
            <person name="Pesole G."/>
            <person name="Phillippy A.M."/>
            <person name="Ponting C.P."/>
            <person name="Pop M."/>
            <person name="Porcelli D."/>
            <person name="Powell J.R."/>
            <person name="Prohaska S."/>
            <person name="Pruitt K."/>
            <person name="Puig M."/>
            <person name="Quesneville H."/>
            <person name="Ram K.R."/>
            <person name="Rand D."/>
            <person name="Rasmussen M.D."/>
            <person name="Reed L.K."/>
            <person name="Reenan R."/>
            <person name="Reily A."/>
            <person name="Remington K.A."/>
            <person name="Rieger T.T."/>
            <person name="Ritchie M.G."/>
            <person name="Robin C."/>
            <person name="Rogers Y.H."/>
            <person name="Rohde C."/>
            <person name="Rozas J."/>
            <person name="Rubenfield M.J."/>
            <person name="Ruiz A."/>
            <person name="Russo S."/>
            <person name="Salzberg S.L."/>
            <person name="Sanchez-Gracia A."/>
            <person name="Saranga D.J."/>
            <person name="Sato H."/>
            <person name="Schaeffer S.W."/>
            <person name="Schatz M.C."/>
            <person name="Schlenke T."/>
            <person name="Schwartz R."/>
            <person name="Segarra C."/>
            <person name="Singh R.S."/>
            <person name="Sirot L."/>
            <person name="Sirota M."/>
            <person name="Sisneros N.B."/>
            <person name="Smith C.D."/>
            <person name="Smith T.F."/>
            <person name="Spieth J."/>
            <person name="Stage D.E."/>
            <person name="Stark A."/>
            <person name="Stephan W."/>
            <person name="Strausberg R.L."/>
            <person name="Strempel S."/>
            <person name="Sturgill D."/>
            <person name="Sutton G."/>
            <person name="Sutton G.G."/>
            <person name="Tao W."/>
            <person name="Teichmann S."/>
            <person name="Tobari Y.N."/>
            <person name="Tomimura Y."/>
            <person name="Tsolas J.M."/>
            <person name="Valente V.L."/>
            <person name="Venter E."/>
            <person name="Venter J.C."/>
            <person name="Vicario S."/>
            <person name="Vieira F.G."/>
            <person name="Vilella A.J."/>
            <person name="Villasante A."/>
            <person name="Walenz B."/>
            <person name="Wang J."/>
            <person name="Wasserman M."/>
            <person name="Watts T."/>
            <person name="Wilson D."/>
            <person name="Wilson R.K."/>
            <person name="Wing R.A."/>
            <person name="Wolfner M.F."/>
            <person name="Wong A."/>
            <person name="Wong G.K."/>
            <person name="Wu C.I."/>
            <person name="Wu G."/>
            <person name="Yamamoto D."/>
            <person name="Yang H.P."/>
            <person name="Yang S.P."/>
            <person name="Yorke J.A."/>
            <person name="Yoshida K."/>
            <person name="Zdobnov E."/>
            <person name="Zhang P."/>
            <person name="Zhang Y."/>
            <person name="Zimin A.V."/>
            <person name="Baldwin J."/>
            <person name="Abdouelleil A."/>
            <person name="Abdulkadir J."/>
            <person name="Abebe A."/>
            <person name="Abera B."/>
            <person name="Abreu J."/>
            <person name="Acer S.C."/>
            <person name="Aftuck L."/>
            <person name="Alexander A."/>
            <person name="An P."/>
            <person name="Anderson E."/>
            <person name="Anderson S."/>
            <person name="Arachi H."/>
            <person name="Azer M."/>
            <person name="Bachantsang P."/>
            <person name="Barry A."/>
            <person name="Bayul T."/>
            <person name="Berlin A."/>
            <person name="Bessette D."/>
            <person name="Bloom T."/>
            <person name="Blye J."/>
            <person name="Boguslavskiy L."/>
            <person name="Bonnet C."/>
            <person name="Boukhgalter B."/>
            <person name="Bourzgui I."/>
            <person name="Brown A."/>
            <person name="Cahill P."/>
            <person name="Channer S."/>
            <person name="Cheshatsang Y."/>
            <person name="Chuda L."/>
            <person name="Citroen M."/>
            <person name="Collymore A."/>
            <person name="Cooke P."/>
            <person name="Costello M."/>
            <person name="D'Aco K."/>
            <person name="Daza R."/>
            <person name="De Haan G."/>
            <person name="DeGray S."/>
            <person name="DeMaso C."/>
            <person name="Dhargay N."/>
            <person name="Dooley K."/>
            <person name="Dooley E."/>
            <person name="Doricent M."/>
            <person name="Dorje P."/>
            <person name="Dorjee K."/>
            <person name="Dupes A."/>
            <person name="Elong R."/>
            <person name="Falk J."/>
            <person name="Farina A."/>
            <person name="Faro S."/>
            <person name="Ferguson D."/>
            <person name="Fisher S."/>
            <person name="Foley C.D."/>
            <person name="Franke A."/>
            <person name="Friedrich D."/>
            <person name="Gadbois L."/>
            <person name="Gearin G."/>
            <person name="Gearin C.R."/>
            <person name="Giannoukos G."/>
            <person name="Goode T."/>
            <person name="Graham J."/>
            <person name="Grandbois E."/>
            <person name="Grewal S."/>
            <person name="Gyaltsen K."/>
            <person name="Hafez N."/>
            <person name="Hagos B."/>
            <person name="Hall J."/>
            <person name="Henson C."/>
            <person name="Hollinger A."/>
            <person name="Honan T."/>
            <person name="Huard M.D."/>
            <person name="Hughes L."/>
            <person name="Hurhula B."/>
            <person name="Husby M.E."/>
            <person name="Kamat A."/>
            <person name="Kanga B."/>
            <person name="Kashin S."/>
            <person name="Khazanovich D."/>
            <person name="Kisner P."/>
            <person name="Lance K."/>
            <person name="Lara M."/>
            <person name="Lee W."/>
            <person name="Lennon N."/>
            <person name="Letendre F."/>
            <person name="LeVine R."/>
            <person name="Lipovsky A."/>
            <person name="Liu X."/>
            <person name="Liu J."/>
            <person name="Liu S."/>
            <person name="Lokyitsang T."/>
            <person name="Lokyitsang Y."/>
            <person name="Lubonja R."/>
            <person name="Lui A."/>
            <person name="MacDonald P."/>
            <person name="Magnisalis V."/>
            <person name="Maru K."/>
            <person name="Matthews C."/>
            <person name="McCusker W."/>
            <person name="McDonough S."/>
            <person name="Mehta T."/>
            <person name="Meldrim J."/>
            <person name="Meneus L."/>
            <person name="Mihai O."/>
            <person name="Mihalev A."/>
            <person name="Mihova T."/>
            <person name="Mittelman R."/>
            <person name="Mlenga V."/>
            <person name="Montmayeur A."/>
            <person name="Mulrain L."/>
            <person name="Navidi A."/>
            <person name="Naylor J."/>
            <person name="Negash T."/>
            <person name="Nguyen T."/>
            <person name="Nguyen N."/>
            <person name="Nicol R."/>
            <person name="Norbu C."/>
            <person name="Norbu N."/>
            <person name="Novod N."/>
            <person name="O'Neill B."/>
            <person name="Osman S."/>
            <person name="Markiewicz E."/>
            <person name="Oyono O.L."/>
            <person name="Patti C."/>
            <person name="Phunkhang P."/>
            <person name="Pierre F."/>
            <person name="Priest M."/>
            <person name="Raghuraman S."/>
            <person name="Rege F."/>
            <person name="Reyes R."/>
            <person name="Rise C."/>
            <person name="Rogov P."/>
            <person name="Ross K."/>
            <person name="Ryan E."/>
            <person name="Settipalli S."/>
            <person name="Shea T."/>
            <person name="Sherpa N."/>
            <person name="Shi L."/>
            <person name="Shih D."/>
            <person name="Sparrow T."/>
            <person name="Spaulding J."/>
            <person name="Stalker J."/>
            <person name="Stange-Thomann N."/>
            <person name="Stavropoulos S."/>
            <person name="Stone C."/>
            <person name="Strader C."/>
            <person name="Tesfaye S."/>
            <person name="Thomson T."/>
            <person name="Thoulutsang Y."/>
            <person name="Thoulutsang D."/>
            <person name="Topham K."/>
            <person name="Topping I."/>
            <person name="Tsamla T."/>
            <person name="Vassiliev H."/>
            <person name="Vo A."/>
            <person name="Wangchuk T."/>
            <person name="Wangdi T."/>
            <person name="Weiand M."/>
            <person name="Wilkinson J."/>
            <person name="Wilson A."/>
            <person name="Yadav S."/>
            <person name="Young G."/>
            <person name="Yu Q."/>
            <person name="Zembek L."/>
            <person name="Zhong D."/>
            <person name="Zimmer A."/>
            <person name="Zwirko Z."/>
            <person name="Jaffe D.B."/>
            <person name="Alvarez P."/>
            <person name="Brockman W."/>
            <person name="Butler J."/>
            <person name="Chin C."/>
            <person name="Gnerre S."/>
            <person name="Grabherr M."/>
            <person name="Kleber M."/>
            <person name="Mauceli E."/>
            <person name="MacCallum I."/>
        </authorList>
    </citation>
    <scope>NUCLEOTIDE SEQUENCE [LARGE SCALE GENOMIC DNA]</scope>
    <source>
        <strain evidence="3">Tucson 15287-2541.00</strain>
    </source>
</reference>
<feature type="region of interest" description="Disordered" evidence="1">
    <location>
        <begin position="201"/>
        <end position="234"/>
    </location>
</feature>
<proteinExistence type="predicted"/>
<keyword evidence="3" id="KW-1185">Reference proteome</keyword>
<gene>
    <name evidence="2" type="primary">Dgri\GH16249</name>
    <name evidence="2" type="ORF">Dgri_GH16249</name>
</gene>
<organism evidence="3">
    <name type="scientific">Drosophila grimshawi</name>
    <name type="common">Hawaiian fruit fly</name>
    <name type="synonym">Idiomyia grimshawi</name>
    <dbReference type="NCBI Taxonomy" id="7222"/>
    <lineage>
        <taxon>Eukaryota</taxon>
        <taxon>Metazoa</taxon>
        <taxon>Ecdysozoa</taxon>
        <taxon>Arthropoda</taxon>
        <taxon>Hexapoda</taxon>
        <taxon>Insecta</taxon>
        <taxon>Pterygota</taxon>
        <taxon>Neoptera</taxon>
        <taxon>Endopterygota</taxon>
        <taxon>Diptera</taxon>
        <taxon>Brachycera</taxon>
        <taxon>Muscomorpha</taxon>
        <taxon>Ephydroidea</taxon>
        <taxon>Drosophilidae</taxon>
        <taxon>Drosophila</taxon>
        <taxon>Hawaiian Drosophila</taxon>
    </lineage>
</organism>
<dbReference type="HOGENOM" id="CLU_1152802_0_0_1"/>
<sequence>MSLTQLPVVPQAPGHPAFYPPDKIPKGAMIAFMPVVILPQEYYANCDDNNLHTANKYQKIDPFPLGVQPAAIPNSFSVHSIFSGAGPKDQCMCPCSCTQNLDKYHKKRETNAEDAVAVKASVETPAAKPDTPAEVKAAAPVAEAATPTEVKVEAPVAEAAKPVEVKVETPVAEPATPTEVKVEAPVAKVEEVKVKTEVKTDEPLVKAASEESKATATVTDDKPKVETVAAPTAN</sequence>
<name>B4IXS4_DROGR</name>
<dbReference type="eggNOG" id="KOG3544">
    <property type="taxonomic scope" value="Eukaryota"/>
</dbReference>
<feature type="compositionally biased region" description="Basic and acidic residues" evidence="1">
    <location>
        <begin position="201"/>
        <end position="225"/>
    </location>
</feature>
<evidence type="ECO:0000256" key="1">
    <source>
        <dbReference type="SAM" id="MobiDB-lite"/>
    </source>
</evidence>
<protein>
    <submittedName>
        <fullName evidence="2">GH16249</fullName>
    </submittedName>
</protein>
<evidence type="ECO:0000313" key="2">
    <source>
        <dbReference type="EMBL" id="EDV96445.1"/>
    </source>
</evidence>
<dbReference type="Proteomes" id="UP000001070">
    <property type="component" value="Unassembled WGS sequence"/>
</dbReference>
<dbReference type="OrthoDB" id="8191482at2759"/>